<keyword evidence="3" id="KW-1185">Reference proteome</keyword>
<gene>
    <name evidence="2" type="ORF">OHU35_41245</name>
</gene>
<reference evidence="2 3" key="1">
    <citation type="submission" date="2022-10" db="EMBL/GenBank/DDBJ databases">
        <title>The complete genomes of actinobacterial strains from the NBC collection.</title>
        <authorList>
            <person name="Joergensen T.S."/>
            <person name="Alvarez Arevalo M."/>
            <person name="Sterndorff E.B."/>
            <person name="Faurdal D."/>
            <person name="Vuksanovic O."/>
            <person name="Mourched A.-S."/>
            <person name="Charusanti P."/>
            <person name="Shaw S."/>
            <person name="Blin K."/>
            <person name="Weber T."/>
        </authorList>
    </citation>
    <scope>NUCLEOTIDE SEQUENCE [LARGE SCALE GENOMIC DNA]</scope>
    <source>
        <strain evidence="2 3">NBC_00017</strain>
    </source>
</reference>
<evidence type="ECO:0000313" key="3">
    <source>
        <dbReference type="Proteomes" id="UP001621512"/>
    </source>
</evidence>
<name>A0ABZ1MYA7_STREF</name>
<sequence length="167" mass="17220">MGTDDGTVFRGGVGKPTTEVFLPDGREGRTSATGLKTDDVGRLIVGGGATGKAFVHDIRTRALLHVYGAGRGDAHLNDVALARDGSVHLSDSARPVLWHITAAEPASGGPVHQPPEVGVGLVSTTTPRAGSRSCGFPGGSPTPRSCAPSTARAWTFPRRRPSTARTC</sequence>
<protein>
    <submittedName>
        <fullName evidence="2">Uncharacterized protein</fullName>
    </submittedName>
</protein>
<proteinExistence type="predicted"/>
<evidence type="ECO:0000313" key="2">
    <source>
        <dbReference type="EMBL" id="WTW32120.1"/>
    </source>
</evidence>
<dbReference type="SUPFAM" id="SSF63829">
    <property type="entry name" value="Calcium-dependent phosphotriesterase"/>
    <property type="match status" value="1"/>
</dbReference>
<organism evidence="2 3">
    <name type="scientific">Streptomyces purpurascens</name>
    <dbReference type="NCBI Taxonomy" id="1924"/>
    <lineage>
        <taxon>Bacteria</taxon>
        <taxon>Bacillati</taxon>
        <taxon>Actinomycetota</taxon>
        <taxon>Actinomycetes</taxon>
        <taxon>Kitasatosporales</taxon>
        <taxon>Streptomycetaceae</taxon>
        <taxon>Streptomyces</taxon>
    </lineage>
</organism>
<evidence type="ECO:0000256" key="1">
    <source>
        <dbReference type="SAM" id="MobiDB-lite"/>
    </source>
</evidence>
<accession>A0ABZ1MYA7</accession>
<dbReference type="Proteomes" id="UP001621512">
    <property type="component" value="Chromosome"/>
</dbReference>
<feature type="region of interest" description="Disordered" evidence="1">
    <location>
        <begin position="126"/>
        <end position="150"/>
    </location>
</feature>
<dbReference type="RefSeq" id="WP_405509111.1">
    <property type="nucleotide sequence ID" value="NZ_CP108341.1"/>
</dbReference>
<dbReference type="EMBL" id="CP108341">
    <property type="protein sequence ID" value="WTW32120.1"/>
    <property type="molecule type" value="Genomic_DNA"/>
</dbReference>